<evidence type="ECO:0000313" key="1">
    <source>
        <dbReference type="EMBL" id="KAF1684267.1"/>
    </source>
</evidence>
<reference evidence="1 2" key="1">
    <citation type="submission" date="2017-10" db="EMBL/GenBank/DDBJ databases">
        <title>Whole genome sequencing of Pseudoxanthomonas broegbernensis DSM 12573(T).</title>
        <authorList>
            <person name="Kumar S."/>
            <person name="Bansal K."/>
            <person name="Kaur A."/>
            <person name="Patil P."/>
            <person name="Sharma S."/>
            <person name="Patil P.B."/>
        </authorList>
    </citation>
    <scope>NUCLEOTIDE SEQUENCE [LARGE SCALE GENOMIC DNA]</scope>
    <source>
        <strain evidence="1 2">DSM 12573</strain>
    </source>
</reference>
<evidence type="ECO:0000313" key="2">
    <source>
        <dbReference type="Proteomes" id="UP000462066"/>
    </source>
</evidence>
<accession>A0A7V8GJS5</accession>
<gene>
    <name evidence="1" type="ORF">B1992_15230</name>
</gene>
<protein>
    <submittedName>
        <fullName evidence="1">Uncharacterized protein</fullName>
    </submittedName>
</protein>
<comment type="caution">
    <text evidence="1">The sequence shown here is derived from an EMBL/GenBank/DDBJ whole genome shotgun (WGS) entry which is preliminary data.</text>
</comment>
<dbReference type="AlphaFoldDB" id="A0A7V8GJS5"/>
<organism evidence="1 2">
    <name type="scientific">Pseudoxanthomonas broegbernensis</name>
    <dbReference type="NCBI Taxonomy" id="83619"/>
    <lineage>
        <taxon>Bacteria</taxon>
        <taxon>Pseudomonadati</taxon>
        <taxon>Pseudomonadota</taxon>
        <taxon>Gammaproteobacteria</taxon>
        <taxon>Lysobacterales</taxon>
        <taxon>Lysobacteraceae</taxon>
        <taxon>Pseudoxanthomonas</taxon>
    </lineage>
</organism>
<name>A0A7V8GJS5_9GAMM</name>
<sequence length="185" mass="20754">MLPFEAAGCEADPVFSDQDYAALGWQDPRLDIALQWRRQPELRRVEVGLRVDRYPSGVLQAALDFVDVSERTTILSRGLGGARLDKGTVRYENVEALMQRNAHCGSRLEGGDFIAAHLRRVHELLRGMGIVPDEPIWAAYRGWLDEGGTLTFSAKKKNNDVHREGDYRGGHVLKRSAYRTVCSTT</sequence>
<dbReference type="EMBL" id="MWIP01000062">
    <property type="protein sequence ID" value="KAF1684267.1"/>
    <property type="molecule type" value="Genomic_DNA"/>
</dbReference>
<proteinExistence type="predicted"/>
<dbReference type="Proteomes" id="UP000462066">
    <property type="component" value="Unassembled WGS sequence"/>
</dbReference>
<keyword evidence="2" id="KW-1185">Reference proteome</keyword>